<accession>A0A077P6H8</accession>
<evidence type="ECO:0000313" key="1">
    <source>
        <dbReference type="EMBL" id="CDH05401.1"/>
    </source>
</evidence>
<evidence type="ECO:0000313" key="2">
    <source>
        <dbReference type="Proteomes" id="UP000028483"/>
    </source>
</evidence>
<name>A0A077P6H8_XENBV</name>
<proteinExistence type="predicted"/>
<dbReference type="RefSeq" id="WP_051894557.1">
    <property type="nucleotide sequence ID" value="NZ_CAWLUU010000164.1"/>
</dbReference>
<dbReference type="AlphaFoldDB" id="A0A077P6H8"/>
<organism evidence="1 2">
    <name type="scientific">Xenorhabdus bovienii str. oregonense</name>
    <dbReference type="NCBI Taxonomy" id="1398202"/>
    <lineage>
        <taxon>Bacteria</taxon>
        <taxon>Pseudomonadati</taxon>
        <taxon>Pseudomonadota</taxon>
        <taxon>Gammaproteobacteria</taxon>
        <taxon>Enterobacterales</taxon>
        <taxon>Morganellaceae</taxon>
        <taxon>Xenorhabdus</taxon>
    </lineage>
</organism>
<dbReference type="EMBL" id="CBSX010000102">
    <property type="protein sequence ID" value="CDH05401.1"/>
    <property type="molecule type" value="Genomic_DNA"/>
</dbReference>
<gene>
    <name evidence="1" type="ORF">XBO1_1900018</name>
</gene>
<sequence length="101" mass="12039">MLRFLKCAVFIVFVLPCIGYTKSEFNHPMTTCLNDYVIPKLTTDIPPKKLVDDAFIACKPQVDEWLEPFEPINKREENYKTMYDFYIRMINIRWKTESANH</sequence>
<comment type="caution">
    <text evidence="1">The sequence shown here is derived from an EMBL/GenBank/DDBJ whole genome shotgun (WGS) entry which is preliminary data.</text>
</comment>
<reference evidence="1" key="1">
    <citation type="submission" date="2013-07" db="EMBL/GenBank/DDBJ databases">
        <title>Sub-species coevolution in mutualistic symbiosis.</title>
        <authorList>
            <person name="Murfin K."/>
            <person name="Klassen J."/>
            <person name="Lee M."/>
            <person name="Forst S."/>
            <person name="Stock P."/>
            <person name="Goodrich-Blair H."/>
        </authorList>
    </citation>
    <scope>NUCLEOTIDE SEQUENCE [LARGE SCALE GENOMIC DNA]</scope>
    <source>
        <strain evidence="1">Oregonense</strain>
    </source>
</reference>
<dbReference type="HOGENOM" id="CLU_176986_0_0_6"/>
<protein>
    <submittedName>
        <fullName evidence="1">Uncharacterized protein</fullName>
    </submittedName>
</protein>
<dbReference type="Proteomes" id="UP000028483">
    <property type="component" value="Unassembled WGS sequence"/>
</dbReference>